<accession>A0A1I5EYU4</accession>
<keyword evidence="4" id="KW-1185">Reference proteome</keyword>
<feature type="transmembrane region" description="Helical" evidence="2">
    <location>
        <begin position="9"/>
        <end position="27"/>
    </location>
</feature>
<feature type="region of interest" description="Disordered" evidence="1">
    <location>
        <begin position="75"/>
        <end position="112"/>
    </location>
</feature>
<evidence type="ECO:0000256" key="2">
    <source>
        <dbReference type="SAM" id="Phobius"/>
    </source>
</evidence>
<evidence type="ECO:0000313" key="3">
    <source>
        <dbReference type="EMBL" id="SFO16637.1"/>
    </source>
</evidence>
<dbReference type="STRING" id="1527.SAMN04489757_11181"/>
<reference evidence="3 4" key="1">
    <citation type="submission" date="2016-10" db="EMBL/GenBank/DDBJ databases">
        <authorList>
            <person name="de Groot N.N."/>
        </authorList>
    </citation>
    <scope>NUCLEOTIDE SEQUENCE [LARGE SCALE GENOMIC DNA]</scope>
    <source>
        <strain evidence="3 4">DSM 1283</strain>
    </source>
</reference>
<dbReference type="InterPro" id="IPR038503">
    <property type="entry name" value="SpoIIIAH_sf"/>
</dbReference>
<keyword evidence="2" id="KW-0472">Membrane</keyword>
<dbReference type="Gene3D" id="1.10.287.4300">
    <property type="entry name" value="Stage III sporulation protein AH-like"/>
    <property type="match status" value="1"/>
</dbReference>
<name>A0A1I5EYU4_9FIRM</name>
<evidence type="ECO:0000313" key="4">
    <source>
        <dbReference type="Proteomes" id="UP000198806"/>
    </source>
</evidence>
<keyword evidence="2" id="KW-0812">Transmembrane</keyword>
<keyword evidence="2" id="KW-1133">Transmembrane helix</keyword>
<dbReference type="InterPro" id="IPR024232">
    <property type="entry name" value="SpoIIIAH"/>
</dbReference>
<dbReference type="Pfam" id="PF12685">
    <property type="entry name" value="SpoIIIAH"/>
    <property type="match status" value="1"/>
</dbReference>
<organism evidence="3 4">
    <name type="scientific">Anaerocolumna aminovalerica</name>
    <dbReference type="NCBI Taxonomy" id="1527"/>
    <lineage>
        <taxon>Bacteria</taxon>
        <taxon>Bacillati</taxon>
        <taxon>Bacillota</taxon>
        <taxon>Clostridia</taxon>
        <taxon>Lachnospirales</taxon>
        <taxon>Lachnospiraceae</taxon>
        <taxon>Anaerocolumna</taxon>
    </lineage>
</organism>
<feature type="compositionally biased region" description="Basic and acidic residues" evidence="1">
    <location>
        <begin position="84"/>
        <end position="94"/>
    </location>
</feature>
<protein>
    <submittedName>
        <fullName evidence="3">Stage III sporulation protein AH</fullName>
    </submittedName>
</protein>
<dbReference type="AlphaFoldDB" id="A0A1I5EYU4"/>
<dbReference type="RefSeq" id="WP_091686005.1">
    <property type="nucleotide sequence ID" value="NZ_BAABFM010000085.1"/>
</dbReference>
<sequence>MKNIFKKNQIIIVALAVMIIIAGYLNYSGKNDKNKTNTADIGNGEVLDYDEHTETKGDNIMDSDMIELEGDVSSDLLDPTAEGEDSKETTKVDTETGEMEVAEGEDKDAEEVATYEVSDTGEIVAKDEQKNNTETGEAVLVSTTISPNYFVTNRLEREQIRSKSKTNYMDIINNANLSADVRDNAANMLLKLTANAEREDATESLLEAKGFADALVTISEEGKVDVVINAPTISDQETAKIEDIVKRETGAESKNIVIAPVVMEE</sequence>
<proteinExistence type="predicted"/>
<dbReference type="EMBL" id="FOWD01000011">
    <property type="protein sequence ID" value="SFO16637.1"/>
    <property type="molecule type" value="Genomic_DNA"/>
</dbReference>
<gene>
    <name evidence="3" type="ORF">SAMN04489757_11181</name>
</gene>
<dbReference type="OrthoDB" id="9789991at2"/>
<dbReference type="Proteomes" id="UP000198806">
    <property type="component" value="Unassembled WGS sequence"/>
</dbReference>
<feature type="compositionally biased region" description="Acidic residues" evidence="1">
    <location>
        <begin position="95"/>
        <end position="112"/>
    </location>
</feature>
<evidence type="ECO:0000256" key="1">
    <source>
        <dbReference type="SAM" id="MobiDB-lite"/>
    </source>
</evidence>